<keyword evidence="6 9" id="KW-0472">Membrane</keyword>
<evidence type="ECO:0000256" key="5">
    <source>
        <dbReference type="ARBA" id="ARBA00022729"/>
    </source>
</evidence>
<dbReference type="InParanoid" id="A0A078AX43"/>
<dbReference type="SUPFAM" id="SSF51126">
    <property type="entry name" value="Pectin lyase-like"/>
    <property type="match status" value="2"/>
</dbReference>
<keyword evidence="9" id="KW-1133">Transmembrane helix</keyword>
<dbReference type="InterPro" id="IPR003368">
    <property type="entry name" value="POMP_repeat"/>
</dbReference>
<evidence type="ECO:0000256" key="6">
    <source>
        <dbReference type="ARBA" id="ARBA00023136"/>
    </source>
</evidence>
<evidence type="ECO:0000256" key="2">
    <source>
        <dbReference type="ARBA" id="ARBA00004442"/>
    </source>
</evidence>
<feature type="transmembrane region" description="Helical" evidence="9">
    <location>
        <begin position="1948"/>
        <end position="1969"/>
    </location>
</feature>
<sequence length="2662" mass="299563">MQTLPVISNFFSPTQKTPLIIKGGAIFLENTTFNDSAGSNFSYNSALEGGVIYCKDSSKITVRNSTAYSLGGFIYQNSTDLTLPKPQPDDDYNKDSSSITFDYLYPFIKILDKSMIRYTYATQHGGSYYIQANYSEIYIQGQVNQSDSQTIVSGSHGGIMRIIQADKLFISDSYFQLYSSTNGSVVAANCPRLSVFIRNNQFDQNKKFFAIVAASLFTGDLTTGAIAIESSRKFMTQNNTYQNHFYPREGGVIYSISNTFEDFNSTYLYNMGVHGGVMKFLNNLNIKISNSTFKHNRAYGYGGAIYLHNITNECNIENVSFYNHSTTSIGGVVYFIQDFTPFVVRNASVLRMRQINVTYTYGLNAAFGFFNGFNSTIIIEKSFFNMTMGSQYNAIQITRAANFIINEITAYNFFSGLDSGFVYASNITEVLLFNQSTVICREPYFRQQKSNSFSIGGGSASESFNWRQMVTLQRVFSLISVQFSVFSYNKFSGCDLQGAKDAGIVSVREFSFATVDFSSEYNDITNTINGIHFHNGTKVYISNVTFSNLNCQSGLVTTSQTSVHIINSTAENIIAKDGGLLNFIKLIYLLPSAAIDTSITNTTIKNITLTGRGGVLFSDSYSLRNIKLQSLDISEIKTGGTGGIVHLEQYQGIFKAGSRRGYRNFKAVDFYSAIGGYFIHSQSQISRFALNNTYLQCQAEGVSKISRGLNNTEQSGVIYLADSINGLQSYNVTITRCQLPYQGPKINLINTTFIDYGSTFKLNNGSFGAVVKCNACNITMKNSIFEDNYSQFGQIFLDNQVNALFENITAVNSISQDGGVFYMTKSTQTDGQYSYVTIKNSENIFNNKAIISGGFLFIDNINLKLSLENVQASKQSADAEGGLIIVKNALEIKIQNSIFKDISSNLGGIISSESSSVSFSIKSTQFTCDSTLTDTEAIDKFNMTSPEVYTQSYFFIQNARNVSINKSSFAKCTNSQFGLFSLQKTRFYDYKSTFQLNSGFYGSIINSQETQSMLQFSQISNNMADTGGVFYIVQYSNISLEYCKINSNYAKISAGVLYLSTLSNVHIKGSDISQNQATENSAIEILSSNTNMNITIVNSFINDNFAQRNTISLTQASVLIENTQFKNNIAFQRSKNIICSFSNITIKDSIFQSNEDQSSNLMNKEITGSFIFLIFDVIIQIENSKFNGGSSNLGGAIYVSGDSTVRIYKSDFLNNFSRIKGGAIYASTFKSIYIGQSSTFSNNQAQNSGDDIFVTNSYNLVTFDYVSIINGLAKQSIFIEQAQVYANNLIIQNVGQNQFSQQGAGIYCAQCFSIQIQNSNFKNLKSSSGGAIYITESEFNKDSSSSISKSKYQIINSTFDSCLAQIGGAIYASNPESLVISGSNFLYNRATKFQKKQLQLELAGSGGALYLTCNSQVLNCLFMFQESNKFTGNLASVRGGSIYWDELEPIYQAEKMIFQGNYADQYGDDIACFAQNLGAIDKYTYKKQMIKLGVKSLDEFDYRLLNLNKDNTSIEFNQNYAIDSQRSGGEIPVLFMALIDKYGQIVGSDFKSKIRIQLQTEGLNANASKYSPIIEGSTDFIATGGIAVIQDVNVVGSPGSRYQMIFSTNGIDLNKQSNKNLLTKTNTTELDLKIAINLRQCKIGEQFTSAGKCVECLAGYSLTSQLEPGVCTQCPTSQAICLGGANIGPQPGYWRKNNQTETFVACLYQFACLGMITPNFSQVGECSTGYQGILCADCQSGFSRSNDYECAYCPPKILNIFRLTTIFIVFMTLIVFMVRSTLNGATDKTNSTSIYTKILLNHFQLLMVVASFDFEWSQQIVEFFSTTQQIATISTQVFSFDCFLNDGKEAVHIRAFLMKQIILASLPILLTLACISFWTIFKKIKQQTSTVWNKAMSSIVILLFLAHPSIVQYSFSNFKCKNIDGENRVLEDLEIVCWEQQHLFYTNFVSIPTVLIWGIGIPLFAYLILLKHRMKLENIDMRQKYGFLYRGYRTKYFYWEIVIMYRKIVIIIIAVFIGSFGVISQALLMLLILICFTMFNFKKKPFISQILNNLETLSLVTSMVTVYCGVFFIINKPQSWINQNPDYSQGAVSLSVGFQRFFFSMILIANLLFLIYWAFKFQQELRSKFRQKLTKIYLAVCLCFNKDKLQKEFKESKIKEENLKYEDTFLKFLKTIKNLGKRIKLQMNSQIIERMQIYLGDQMINKLQKLQKVTESRHGSIRVQHMPSFKMMQQKEQMEAVDQRIDEQLQRDLTIGTLQLPDAARDYSGYLSSKQIKKSKKSHLNKKNSKKNHQNQLKLESSFNSDSESQSVISSFKSKNSTIGISKQDNQNSFKSQKFHSPNITSYFTLFQSGFMDKPGKTIKMSQFKRDVTIDLSESGSEVLNQEETLMQSQNDEAISLFQDDNLEESKESTLNQIYLKSGTNLAQQQTQKWVDIENEIIQTYNDIVAEEQKSDFQLIKKVSSNKKPTRKNIGLQNIASRESINSQQKYLNSQNHGQKQVIRFNSKKQRVNSYKQDEIDINKIYLESEQTDLDHAEIEEIKDIKSEEKLDSINKLSNDQNDNVQALFTEQVNYSSIEAQSEKLEVKVIREGLTKGKKKISSINFSKRNETQSQIDENYDINLHFLNGQVESKVTDENRLQTGELIEFDDIEGNKFNNEDQ</sequence>
<feature type="transmembrane region" description="Helical" evidence="9">
    <location>
        <begin position="1760"/>
        <end position="1782"/>
    </location>
</feature>
<evidence type="ECO:0008006" key="12">
    <source>
        <dbReference type="Google" id="ProtNLM"/>
    </source>
</evidence>
<organism evidence="10 11">
    <name type="scientific">Stylonychia lemnae</name>
    <name type="common">Ciliate</name>
    <dbReference type="NCBI Taxonomy" id="5949"/>
    <lineage>
        <taxon>Eukaryota</taxon>
        <taxon>Sar</taxon>
        <taxon>Alveolata</taxon>
        <taxon>Ciliophora</taxon>
        <taxon>Intramacronucleata</taxon>
        <taxon>Spirotrichea</taxon>
        <taxon>Stichotrichia</taxon>
        <taxon>Sporadotrichida</taxon>
        <taxon>Oxytrichidae</taxon>
        <taxon>Stylonychinae</taxon>
        <taxon>Stylonychia</taxon>
    </lineage>
</organism>
<feature type="transmembrane region" description="Helical" evidence="9">
    <location>
        <begin position="1861"/>
        <end position="1881"/>
    </location>
</feature>
<evidence type="ECO:0000256" key="9">
    <source>
        <dbReference type="SAM" id="Phobius"/>
    </source>
</evidence>
<dbReference type="Pfam" id="PF02415">
    <property type="entry name" value="Chlam_PMP"/>
    <property type="match status" value="1"/>
</dbReference>
<evidence type="ECO:0000256" key="1">
    <source>
        <dbReference type="ARBA" id="ARBA00004196"/>
    </source>
</evidence>
<evidence type="ECO:0000256" key="3">
    <source>
        <dbReference type="ARBA" id="ARBA00004613"/>
    </source>
</evidence>
<dbReference type="SMART" id="SM00710">
    <property type="entry name" value="PbH1"/>
    <property type="match status" value="9"/>
</dbReference>
<feature type="compositionally biased region" description="Low complexity" evidence="8">
    <location>
        <begin position="2294"/>
        <end position="2304"/>
    </location>
</feature>
<evidence type="ECO:0000256" key="4">
    <source>
        <dbReference type="ARBA" id="ARBA00022525"/>
    </source>
</evidence>
<evidence type="ECO:0000256" key="7">
    <source>
        <dbReference type="ARBA" id="ARBA00023237"/>
    </source>
</evidence>
<dbReference type="PANTHER" id="PTHR11319:SF35">
    <property type="entry name" value="OUTER MEMBRANE PROTEIN PMPC-RELATED"/>
    <property type="match status" value="1"/>
</dbReference>
<feature type="transmembrane region" description="Helical" evidence="9">
    <location>
        <begin position="2053"/>
        <end position="2074"/>
    </location>
</feature>
<dbReference type="EMBL" id="CCKQ01014074">
    <property type="protein sequence ID" value="CDW85822.1"/>
    <property type="molecule type" value="Genomic_DNA"/>
</dbReference>
<protein>
    <recommendedName>
        <fullName evidence="12">Transmembrane protein</fullName>
    </recommendedName>
</protein>
<accession>A0A078AX43</accession>
<evidence type="ECO:0000313" key="11">
    <source>
        <dbReference type="Proteomes" id="UP000039865"/>
    </source>
</evidence>
<dbReference type="Proteomes" id="UP000039865">
    <property type="component" value="Unassembled WGS sequence"/>
</dbReference>
<keyword evidence="9" id="KW-0812">Transmembrane</keyword>
<comment type="subcellular location">
    <subcellularLocation>
        <location evidence="1">Cell envelope</location>
    </subcellularLocation>
    <subcellularLocation>
        <location evidence="2">Cell outer membrane</location>
    </subcellularLocation>
    <subcellularLocation>
        <location evidence="3">Secreted</location>
    </subcellularLocation>
</comment>
<proteinExistence type="predicted"/>
<keyword evidence="7" id="KW-0998">Cell outer membrane</keyword>
<keyword evidence="5" id="KW-0732">Signal</keyword>
<name>A0A078AX43_STYLE</name>
<keyword evidence="4" id="KW-0964">Secreted</keyword>
<dbReference type="InterPro" id="IPR006626">
    <property type="entry name" value="PbH1"/>
</dbReference>
<feature type="compositionally biased region" description="Basic residues" evidence="8">
    <location>
        <begin position="2277"/>
        <end position="2293"/>
    </location>
</feature>
<reference evidence="10 11" key="1">
    <citation type="submission" date="2014-06" db="EMBL/GenBank/DDBJ databases">
        <authorList>
            <person name="Swart Estienne"/>
        </authorList>
    </citation>
    <scope>NUCLEOTIDE SEQUENCE [LARGE SCALE GENOMIC DNA]</scope>
    <source>
        <strain evidence="10 11">130c</strain>
    </source>
</reference>
<evidence type="ECO:0000256" key="8">
    <source>
        <dbReference type="SAM" id="MobiDB-lite"/>
    </source>
</evidence>
<gene>
    <name evidence="10" type="primary">Contig6724.g7199</name>
    <name evidence="10" type="ORF">STYLEM_14909</name>
</gene>
<keyword evidence="11" id="KW-1185">Reference proteome</keyword>
<feature type="region of interest" description="Disordered" evidence="8">
    <location>
        <begin position="2277"/>
        <end position="2304"/>
    </location>
</feature>
<evidence type="ECO:0000313" key="10">
    <source>
        <dbReference type="EMBL" id="CDW85822.1"/>
    </source>
</evidence>
<dbReference type="InterPro" id="IPR011050">
    <property type="entry name" value="Pectin_lyase_fold/virulence"/>
</dbReference>
<feature type="transmembrane region" description="Helical" evidence="9">
    <location>
        <begin position="2101"/>
        <end position="2119"/>
    </location>
</feature>
<feature type="transmembrane region" description="Helical" evidence="9">
    <location>
        <begin position="2023"/>
        <end position="2041"/>
    </location>
</feature>
<dbReference type="GO" id="GO:0005576">
    <property type="term" value="C:extracellular region"/>
    <property type="evidence" value="ECO:0007669"/>
    <property type="project" value="UniProtKB-SubCell"/>
</dbReference>
<dbReference type="PANTHER" id="PTHR11319">
    <property type="entry name" value="G PROTEIN-COUPLED RECEPTOR-RELATED"/>
    <property type="match status" value="1"/>
</dbReference>